<evidence type="ECO:0000313" key="3">
    <source>
        <dbReference type="EMBL" id="ORZ30611.1"/>
    </source>
</evidence>
<gene>
    <name evidence="3" type="ORF">BCR44DRAFT_275793</name>
</gene>
<organism evidence="3 4">
    <name type="scientific">Catenaria anguillulae PL171</name>
    <dbReference type="NCBI Taxonomy" id="765915"/>
    <lineage>
        <taxon>Eukaryota</taxon>
        <taxon>Fungi</taxon>
        <taxon>Fungi incertae sedis</taxon>
        <taxon>Blastocladiomycota</taxon>
        <taxon>Blastocladiomycetes</taxon>
        <taxon>Blastocladiales</taxon>
        <taxon>Catenariaceae</taxon>
        <taxon>Catenaria</taxon>
    </lineage>
</organism>
<dbReference type="AlphaFoldDB" id="A0A1Y2H9K3"/>
<feature type="region of interest" description="Disordered" evidence="1">
    <location>
        <begin position="164"/>
        <end position="187"/>
    </location>
</feature>
<proteinExistence type="predicted"/>
<evidence type="ECO:0000313" key="4">
    <source>
        <dbReference type="Proteomes" id="UP000193411"/>
    </source>
</evidence>
<dbReference type="Proteomes" id="UP000193411">
    <property type="component" value="Unassembled WGS sequence"/>
</dbReference>
<keyword evidence="4" id="KW-1185">Reference proteome</keyword>
<sequence>MDPCDLSLTRGVTCLLRLSLLGCIPAKLSSTVLANVAPSLFKLAVLRTVTSTTVHVAPMLTAHRPSTHGPRRPATRILTQLTPPTSVPAHHQHHHPILTHLINRLPIPRNLALMVSRLLPSIHLTYARLTSLFLCAHVQPHRLRVRVYQQQQTNEMLQRRLPRLNCSRGLQPTKRNGIKQRPHSTAP</sequence>
<accession>A0A1Y2H9K3</accession>
<dbReference type="EMBL" id="MCFL01000080">
    <property type="protein sequence ID" value="ORZ30611.1"/>
    <property type="molecule type" value="Genomic_DNA"/>
</dbReference>
<protein>
    <submittedName>
        <fullName evidence="3">Uncharacterized protein</fullName>
    </submittedName>
</protein>
<name>A0A1Y2H9K3_9FUNG</name>
<evidence type="ECO:0000256" key="2">
    <source>
        <dbReference type="SAM" id="SignalP"/>
    </source>
</evidence>
<feature type="chain" id="PRO_5013277048" evidence="2">
    <location>
        <begin position="31"/>
        <end position="187"/>
    </location>
</feature>
<keyword evidence="2" id="KW-0732">Signal</keyword>
<feature type="compositionally biased region" description="Basic residues" evidence="1">
    <location>
        <begin position="176"/>
        <end position="187"/>
    </location>
</feature>
<feature type="signal peptide" evidence="2">
    <location>
        <begin position="1"/>
        <end position="30"/>
    </location>
</feature>
<evidence type="ECO:0000256" key="1">
    <source>
        <dbReference type="SAM" id="MobiDB-lite"/>
    </source>
</evidence>
<reference evidence="3 4" key="1">
    <citation type="submission" date="2016-07" db="EMBL/GenBank/DDBJ databases">
        <title>Pervasive Adenine N6-methylation of Active Genes in Fungi.</title>
        <authorList>
            <consortium name="DOE Joint Genome Institute"/>
            <person name="Mondo S.J."/>
            <person name="Dannebaum R.O."/>
            <person name="Kuo R.C."/>
            <person name="Labutti K."/>
            <person name="Haridas S."/>
            <person name="Kuo A."/>
            <person name="Salamov A."/>
            <person name="Ahrendt S.R."/>
            <person name="Lipzen A."/>
            <person name="Sullivan W."/>
            <person name="Andreopoulos W.B."/>
            <person name="Clum A."/>
            <person name="Lindquist E."/>
            <person name="Daum C."/>
            <person name="Ramamoorthy G.K."/>
            <person name="Gryganskyi A."/>
            <person name="Culley D."/>
            <person name="Magnuson J.K."/>
            <person name="James T.Y."/>
            <person name="O'Malley M.A."/>
            <person name="Stajich J.E."/>
            <person name="Spatafora J.W."/>
            <person name="Visel A."/>
            <person name="Grigoriev I.V."/>
        </authorList>
    </citation>
    <scope>NUCLEOTIDE SEQUENCE [LARGE SCALE GENOMIC DNA]</scope>
    <source>
        <strain evidence="3 4">PL171</strain>
    </source>
</reference>
<comment type="caution">
    <text evidence="3">The sequence shown here is derived from an EMBL/GenBank/DDBJ whole genome shotgun (WGS) entry which is preliminary data.</text>
</comment>